<proteinExistence type="predicted"/>
<evidence type="ECO:0000313" key="2">
    <source>
        <dbReference type="Proteomes" id="UP000013070"/>
    </source>
</evidence>
<name>N8WWJ9_9GAMM</name>
<dbReference type="AlphaFoldDB" id="N8WWJ9"/>
<accession>N8WWJ9</accession>
<dbReference type="HOGENOM" id="CLU_2784489_0_0_6"/>
<keyword evidence="2" id="KW-1185">Reference proteome</keyword>
<dbReference type="RefSeq" id="WP_004782365.1">
    <property type="nucleotide sequence ID" value="NZ_KB849403.1"/>
</dbReference>
<comment type="caution">
    <text evidence="1">The sequence shown here is derived from an EMBL/GenBank/DDBJ whole genome shotgun (WGS) entry which is preliminary data.</text>
</comment>
<dbReference type="Proteomes" id="UP000013070">
    <property type="component" value="Unassembled WGS sequence"/>
</dbReference>
<organism evidence="1 2">
    <name type="scientific">Acinetobacter variabilis</name>
    <dbReference type="NCBI Taxonomy" id="70346"/>
    <lineage>
        <taxon>Bacteria</taxon>
        <taxon>Pseudomonadati</taxon>
        <taxon>Pseudomonadota</taxon>
        <taxon>Gammaproteobacteria</taxon>
        <taxon>Moraxellales</taxon>
        <taxon>Moraxellaceae</taxon>
        <taxon>Acinetobacter</taxon>
    </lineage>
</organism>
<gene>
    <name evidence="1" type="ORF">F969_01391</name>
</gene>
<evidence type="ECO:0000313" key="1">
    <source>
        <dbReference type="EMBL" id="ENU99632.1"/>
    </source>
</evidence>
<protein>
    <submittedName>
        <fullName evidence="1">Uncharacterized protein</fullName>
    </submittedName>
</protein>
<dbReference type="EMBL" id="APPE01000046">
    <property type="protein sequence ID" value="ENU99632.1"/>
    <property type="molecule type" value="Genomic_DNA"/>
</dbReference>
<reference evidence="1 2" key="1">
    <citation type="submission" date="2013-02" db="EMBL/GenBank/DDBJ databases">
        <title>The Genome Sequence of Acinetobacter sp. NIPH 899.</title>
        <authorList>
            <consortium name="The Broad Institute Genome Sequencing Platform"/>
            <consortium name="The Broad Institute Genome Sequencing Center for Infectious Disease"/>
            <person name="Cerqueira G."/>
            <person name="Feldgarden M."/>
            <person name="Courvalin P."/>
            <person name="Perichon B."/>
            <person name="Grillot-Courvalin C."/>
            <person name="Clermont D."/>
            <person name="Rocha E."/>
            <person name="Yoon E.-J."/>
            <person name="Nemec A."/>
            <person name="Walker B."/>
            <person name="Young S.K."/>
            <person name="Zeng Q."/>
            <person name="Gargeya S."/>
            <person name="Fitzgerald M."/>
            <person name="Haas B."/>
            <person name="Abouelleil A."/>
            <person name="Alvarado L."/>
            <person name="Arachchi H.M."/>
            <person name="Berlin A.M."/>
            <person name="Chapman S.B."/>
            <person name="Dewar J."/>
            <person name="Goldberg J."/>
            <person name="Griggs A."/>
            <person name="Gujja S."/>
            <person name="Hansen M."/>
            <person name="Howarth C."/>
            <person name="Imamovic A."/>
            <person name="Larimer J."/>
            <person name="McCowan C."/>
            <person name="Murphy C."/>
            <person name="Neiman D."/>
            <person name="Pearson M."/>
            <person name="Priest M."/>
            <person name="Roberts A."/>
            <person name="Saif S."/>
            <person name="Shea T."/>
            <person name="Sisk P."/>
            <person name="Sykes S."/>
            <person name="Wortman J."/>
            <person name="Nusbaum C."/>
            <person name="Birren B."/>
        </authorList>
    </citation>
    <scope>NUCLEOTIDE SEQUENCE [LARGE SCALE GENOMIC DNA]</scope>
    <source>
        <strain evidence="1 2">NIPH 899</strain>
    </source>
</reference>
<dbReference type="PATRIC" id="fig|1217710.3.peg.1314"/>
<sequence>MGRFLKWLFIRKGSKVVTVDDDPITDIQNVALVAHGRIYTKEWNYKVAYSYDDVRLATRKEIKQGFKD</sequence>